<dbReference type="InterPro" id="IPR023346">
    <property type="entry name" value="Lysozyme-like_dom_sf"/>
</dbReference>
<dbReference type="PROSITE" id="PS00922">
    <property type="entry name" value="TRANSGLYCOSYLASE"/>
    <property type="match status" value="1"/>
</dbReference>
<sequence>MASRFFIVLLFFNIIAGFSQNQDSIVSQNQVVKDSLIDGKVPAIKTIEAIVDSTSIKTLLDNELALKFDEKWYEELYSNNLYDTIYKSVTELTYEKVEYPELHTDTLKARLKELNARTPFNVEYNPALENVIKGYLKHRRKSIQKLITLSSFYFPLFEQELDNQNIPLEIKYLAIVESALKPRAKSRVGATGLWQFMFATGKMYGLDVSSYVDERSDPIKSTVAASKYLAKLYEIFGDWDLALAAYNSGPGNVSKAIRRSGGYKNYWNIRHNLPRETAGYLPAFLANMYIFEYAKEHGFKQYKSETAYFETDTVRVKRMITLDQVSEVTGTPIEELQFLNPSYKLDIIPFIKDENYSLRLPNEVIGKFVNNEDSIYAFAKAEFDKREKPLPKFFNANDRIRYRVKSGDYLGKISRKYGVRVSDIKRWNGLRSNNLSIGQRLTIYPRKPYVEAPKTASKKITSKPLSGNITTYTVQSGDSLWSISQKFPGVSVQNIKDWNDISGSKLKPGMKLKISKS</sequence>
<protein>
    <submittedName>
        <fullName evidence="3">LysM peptidoglycan-binding domain-containing protein</fullName>
    </submittedName>
</protein>
<gene>
    <name evidence="3" type="ORF">GCM10023315_16410</name>
</gene>
<accession>A0ABP9HCX4</accession>
<dbReference type="EMBL" id="BAABJK010000004">
    <property type="protein sequence ID" value="GAA4967680.1"/>
    <property type="molecule type" value="Genomic_DNA"/>
</dbReference>
<dbReference type="SUPFAM" id="SSF53955">
    <property type="entry name" value="Lysozyme-like"/>
    <property type="match status" value="1"/>
</dbReference>
<dbReference type="Gene3D" id="3.10.350.10">
    <property type="entry name" value="LysM domain"/>
    <property type="match status" value="2"/>
</dbReference>
<dbReference type="InterPro" id="IPR018392">
    <property type="entry name" value="LysM"/>
</dbReference>
<feature type="domain" description="LysM" evidence="2">
    <location>
        <begin position="470"/>
        <end position="514"/>
    </location>
</feature>
<organism evidence="3 4">
    <name type="scientific">Algibacter aquimarinus</name>
    <dbReference type="NCBI Taxonomy" id="1136748"/>
    <lineage>
        <taxon>Bacteria</taxon>
        <taxon>Pseudomonadati</taxon>
        <taxon>Bacteroidota</taxon>
        <taxon>Flavobacteriia</taxon>
        <taxon>Flavobacteriales</taxon>
        <taxon>Flavobacteriaceae</taxon>
        <taxon>Algibacter</taxon>
    </lineage>
</organism>
<proteinExistence type="inferred from homology"/>
<evidence type="ECO:0000313" key="3">
    <source>
        <dbReference type="EMBL" id="GAA4967680.1"/>
    </source>
</evidence>
<dbReference type="Gene3D" id="1.10.530.10">
    <property type="match status" value="1"/>
</dbReference>
<dbReference type="PANTHER" id="PTHR33734">
    <property type="entry name" value="LYSM DOMAIN-CONTAINING GPI-ANCHORED PROTEIN 2"/>
    <property type="match status" value="1"/>
</dbReference>
<dbReference type="Proteomes" id="UP001501692">
    <property type="component" value="Unassembled WGS sequence"/>
</dbReference>
<feature type="domain" description="LysM" evidence="2">
    <location>
        <begin position="400"/>
        <end position="443"/>
    </location>
</feature>
<dbReference type="PROSITE" id="PS51782">
    <property type="entry name" value="LYSM"/>
    <property type="match status" value="2"/>
</dbReference>
<dbReference type="InterPro" id="IPR000189">
    <property type="entry name" value="Transglyc_AS"/>
</dbReference>
<dbReference type="Pfam" id="PF01464">
    <property type="entry name" value="SLT"/>
    <property type="match status" value="1"/>
</dbReference>
<name>A0ABP9HCX4_9FLAO</name>
<dbReference type="CDD" id="cd00118">
    <property type="entry name" value="LysM"/>
    <property type="match status" value="2"/>
</dbReference>
<dbReference type="SUPFAM" id="SSF54106">
    <property type="entry name" value="LysM domain"/>
    <property type="match status" value="2"/>
</dbReference>
<dbReference type="Pfam" id="PF01476">
    <property type="entry name" value="LysM"/>
    <property type="match status" value="2"/>
</dbReference>
<comment type="similarity">
    <text evidence="1">Belongs to the transglycosylase Slt family.</text>
</comment>
<dbReference type="PANTHER" id="PTHR33734:SF22">
    <property type="entry name" value="MEMBRANE-BOUND LYTIC MUREIN TRANSGLYCOSYLASE D"/>
    <property type="match status" value="1"/>
</dbReference>
<keyword evidence="4" id="KW-1185">Reference proteome</keyword>
<dbReference type="InterPro" id="IPR008258">
    <property type="entry name" value="Transglycosylase_SLT_dom_1"/>
</dbReference>
<dbReference type="SMART" id="SM00257">
    <property type="entry name" value="LysM"/>
    <property type="match status" value="2"/>
</dbReference>
<evidence type="ECO:0000256" key="1">
    <source>
        <dbReference type="ARBA" id="ARBA00007734"/>
    </source>
</evidence>
<evidence type="ECO:0000259" key="2">
    <source>
        <dbReference type="PROSITE" id="PS51782"/>
    </source>
</evidence>
<comment type="caution">
    <text evidence="3">The sequence shown here is derived from an EMBL/GenBank/DDBJ whole genome shotgun (WGS) entry which is preliminary data.</text>
</comment>
<dbReference type="CDD" id="cd16894">
    <property type="entry name" value="MltD-like"/>
    <property type="match status" value="1"/>
</dbReference>
<reference evidence="4" key="1">
    <citation type="journal article" date="2019" name="Int. J. Syst. Evol. Microbiol.">
        <title>The Global Catalogue of Microorganisms (GCM) 10K type strain sequencing project: providing services to taxonomists for standard genome sequencing and annotation.</title>
        <authorList>
            <consortium name="The Broad Institute Genomics Platform"/>
            <consortium name="The Broad Institute Genome Sequencing Center for Infectious Disease"/>
            <person name="Wu L."/>
            <person name="Ma J."/>
        </authorList>
    </citation>
    <scope>NUCLEOTIDE SEQUENCE [LARGE SCALE GENOMIC DNA]</scope>
    <source>
        <strain evidence="4">JCM 18287</strain>
    </source>
</reference>
<dbReference type="RefSeq" id="WP_345166895.1">
    <property type="nucleotide sequence ID" value="NZ_BAABJK010000004.1"/>
</dbReference>
<evidence type="ECO:0000313" key="4">
    <source>
        <dbReference type="Proteomes" id="UP001501692"/>
    </source>
</evidence>
<dbReference type="InterPro" id="IPR036779">
    <property type="entry name" value="LysM_dom_sf"/>
</dbReference>